<keyword evidence="1" id="KW-0812">Transmembrane</keyword>
<dbReference type="EMBL" id="JWZT01001836">
    <property type="protein sequence ID" value="KII71154.1"/>
    <property type="molecule type" value="Genomic_DNA"/>
</dbReference>
<evidence type="ECO:0000256" key="2">
    <source>
        <dbReference type="SAM" id="SignalP"/>
    </source>
</evidence>
<feature type="chain" id="PRO_5002150774" evidence="2">
    <location>
        <begin position="17"/>
        <end position="303"/>
    </location>
</feature>
<name>A0A0C2J054_THEKT</name>
<gene>
    <name evidence="3" type="ORF">RF11_09173</name>
</gene>
<keyword evidence="1" id="KW-0472">Membrane</keyword>
<evidence type="ECO:0000313" key="4">
    <source>
        <dbReference type="Proteomes" id="UP000031668"/>
    </source>
</evidence>
<sequence length="303" mass="35024">MLVIVLLMTVINQVIGAHVSNDNCTDVDDKIMMRAVFTFQNFQKQHCSSKDTPYNDSWLMGTIENNTERSLNCSIHNLTAIVRHYYENFIDCTDYFDEWFLNIGIYTIFSKNMCKFIAFNRFHNLKLFINYLINQSISYENYTRMIISAQCKLSGVIGEVSAAQNNFKKKRNEFVKYLIRVRNETNITGLNDSDLIEKLKEYPAIKNLSLDRYFLKILICHIRNDNFDKLVETQSKLHDQISPFIHLSHKVEDYLFFIGGLAAGMVILALTNKKRGIFGSKASIKLPANDIHYDVGNDHISGL</sequence>
<feature type="signal peptide" evidence="2">
    <location>
        <begin position="1"/>
        <end position="16"/>
    </location>
</feature>
<proteinExistence type="predicted"/>
<dbReference type="Proteomes" id="UP000031668">
    <property type="component" value="Unassembled WGS sequence"/>
</dbReference>
<comment type="caution">
    <text evidence="3">The sequence shown here is derived from an EMBL/GenBank/DDBJ whole genome shotgun (WGS) entry which is preliminary data.</text>
</comment>
<feature type="transmembrane region" description="Helical" evidence="1">
    <location>
        <begin position="254"/>
        <end position="271"/>
    </location>
</feature>
<keyword evidence="4" id="KW-1185">Reference proteome</keyword>
<organism evidence="3 4">
    <name type="scientific">Thelohanellus kitauei</name>
    <name type="common">Myxosporean</name>
    <dbReference type="NCBI Taxonomy" id="669202"/>
    <lineage>
        <taxon>Eukaryota</taxon>
        <taxon>Metazoa</taxon>
        <taxon>Cnidaria</taxon>
        <taxon>Myxozoa</taxon>
        <taxon>Myxosporea</taxon>
        <taxon>Bivalvulida</taxon>
        <taxon>Platysporina</taxon>
        <taxon>Myxobolidae</taxon>
        <taxon>Thelohanellus</taxon>
    </lineage>
</organism>
<accession>A0A0C2J054</accession>
<evidence type="ECO:0000256" key="1">
    <source>
        <dbReference type="SAM" id="Phobius"/>
    </source>
</evidence>
<evidence type="ECO:0000313" key="3">
    <source>
        <dbReference type="EMBL" id="KII71154.1"/>
    </source>
</evidence>
<dbReference type="AlphaFoldDB" id="A0A0C2J054"/>
<reference evidence="3 4" key="1">
    <citation type="journal article" date="2014" name="Genome Biol. Evol.">
        <title>The genome of the myxosporean Thelohanellus kitauei shows adaptations to nutrient acquisition within its fish host.</title>
        <authorList>
            <person name="Yang Y."/>
            <person name="Xiong J."/>
            <person name="Zhou Z."/>
            <person name="Huo F."/>
            <person name="Miao W."/>
            <person name="Ran C."/>
            <person name="Liu Y."/>
            <person name="Zhang J."/>
            <person name="Feng J."/>
            <person name="Wang M."/>
            <person name="Wang M."/>
            <person name="Wang L."/>
            <person name="Yao B."/>
        </authorList>
    </citation>
    <scope>NUCLEOTIDE SEQUENCE [LARGE SCALE GENOMIC DNA]</scope>
    <source>
        <strain evidence="3">Wuqing</strain>
    </source>
</reference>
<keyword evidence="2" id="KW-0732">Signal</keyword>
<protein>
    <submittedName>
        <fullName evidence="3">Uncharacterized protein</fullName>
    </submittedName>
</protein>
<keyword evidence="1" id="KW-1133">Transmembrane helix</keyword>
<dbReference type="OrthoDB" id="1931024at2759"/>